<dbReference type="InterPro" id="IPR050525">
    <property type="entry name" value="ECM_Assembly_Org"/>
</dbReference>
<evidence type="ECO:0000259" key="2">
    <source>
        <dbReference type="PROSITE" id="PS50234"/>
    </source>
</evidence>
<name>A0A1S3JH06_LINAN</name>
<keyword evidence="3" id="KW-1185">Reference proteome</keyword>
<dbReference type="PANTHER" id="PTHR24020">
    <property type="entry name" value="COLLAGEN ALPHA"/>
    <property type="match status" value="1"/>
</dbReference>
<protein>
    <submittedName>
        <fullName evidence="4">Uncharacterized protein LOC106173189</fullName>
    </submittedName>
</protein>
<organism evidence="3 4">
    <name type="scientific">Lingula anatina</name>
    <name type="common">Brachiopod</name>
    <name type="synonym">Lingula unguis</name>
    <dbReference type="NCBI Taxonomy" id="7574"/>
    <lineage>
        <taxon>Eukaryota</taxon>
        <taxon>Metazoa</taxon>
        <taxon>Spiralia</taxon>
        <taxon>Lophotrochozoa</taxon>
        <taxon>Brachiopoda</taxon>
        <taxon>Linguliformea</taxon>
        <taxon>Lingulata</taxon>
        <taxon>Lingulida</taxon>
        <taxon>Linguloidea</taxon>
        <taxon>Lingulidae</taxon>
        <taxon>Lingula</taxon>
    </lineage>
</organism>
<dbReference type="InParanoid" id="A0A1S3JH06"/>
<dbReference type="GeneID" id="106173189"/>
<keyword evidence="1" id="KW-0732">Signal</keyword>
<feature type="signal peptide" evidence="1">
    <location>
        <begin position="1"/>
        <end position="23"/>
    </location>
</feature>
<dbReference type="InterPro" id="IPR018247">
    <property type="entry name" value="EF_Hand_1_Ca_BS"/>
</dbReference>
<evidence type="ECO:0000313" key="3">
    <source>
        <dbReference type="Proteomes" id="UP000085678"/>
    </source>
</evidence>
<gene>
    <name evidence="4" type="primary">LOC106173189</name>
</gene>
<dbReference type="SMART" id="SM00327">
    <property type="entry name" value="VWA"/>
    <property type="match status" value="1"/>
</dbReference>
<dbReference type="SUPFAM" id="SSF53300">
    <property type="entry name" value="vWA-like"/>
    <property type="match status" value="1"/>
</dbReference>
<feature type="domain" description="VWFA" evidence="2">
    <location>
        <begin position="42"/>
        <end position="196"/>
    </location>
</feature>
<dbReference type="KEGG" id="lak:106173189"/>
<proteinExistence type="predicted"/>
<dbReference type="PROSITE" id="PS50234">
    <property type="entry name" value="VWFA"/>
    <property type="match status" value="1"/>
</dbReference>
<evidence type="ECO:0000256" key="1">
    <source>
        <dbReference type="SAM" id="SignalP"/>
    </source>
</evidence>
<accession>A0A1S3JH06</accession>
<dbReference type="RefSeq" id="XP_013409682.1">
    <property type="nucleotide sequence ID" value="XM_013554228.1"/>
</dbReference>
<dbReference type="Pfam" id="PF00092">
    <property type="entry name" value="VWA"/>
    <property type="match status" value="1"/>
</dbReference>
<dbReference type="InterPro" id="IPR036465">
    <property type="entry name" value="vWFA_dom_sf"/>
</dbReference>
<dbReference type="PROSITE" id="PS00018">
    <property type="entry name" value="EF_HAND_1"/>
    <property type="match status" value="1"/>
</dbReference>
<dbReference type="Gene3D" id="3.40.50.410">
    <property type="entry name" value="von Willebrand factor, type A domain"/>
    <property type="match status" value="1"/>
</dbReference>
<dbReference type="AlphaFoldDB" id="A0A1S3JH06"/>
<dbReference type="InterPro" id="IPR002035">
    <property type="entry name" value="VWF_A"/>
</dbReference>
<dbReference type="Proteomes" id="UP000085678">
    <property type="component" value="Unplaced"/>
</dbReference>
<feature type="chain" id="PRO_5010208204" evidence="1">
    <location>
        <begin position="24"/>
        <end position="240"/>
    </location>
</feature>
<evidence type="ECO:0000313" key="4">
    <source>
        <dbReference type="RefSeq" id="XP_013409682.1"/>
    </source>
</evidence>
<dbReference type="PANTHER" id="PTHR24020:SF84">
    <property type="entry name" value="VWFA DOMAIN-CONTAINING PROTEIN"/>
    <property type="match status" value="1"/>
</dbReference>
<reference evidence="4" key="1">
    <citation type="submission" date="2025-08" db="UniProtKB">
        <authorList>
            <consortium name="RefSeq"/>
        </authorList>
    </citation>
    <scope>IDENTIFICATION</scope>
    <source>
        <tissue evidence="4">Gonads</tissue>
    </source>
</reference>
<sequence length="240" mass="26410">MNLSALLLLTAVGAACINQRVDALTIDQIIGLLMGGSPPYWKVIFDVDSSGSINTTEWYYSKQATLDTLFIIDNTPAADSVHPIRHRIGLVRFSDEDVTKVIFGLGTYGLFSQNYMAIASVPKKGIQTNTKKGLQLCQNELGVQGKRLVWMTTDGKSNQGGNPVPKANAMKSTGIVICVVAVGPDTNMTEINDMASWLWIPGYIKPKRCVLEFESFQAYKTAARAARNRVVPARRNRRIK</sequence>